<reference evidence="4" key="1">
    <citation type="journal article" date="2022" name="Int. J. Mol. Sci.">
        <title>Draft Genome of Tanacetum Coccineum: Genomic Comparison of Closely Related Tanacetum-Family Plants.</title>
        <authorList>
            <person name="Yamashiro T."/>
            <person name="Shiraishi A."/>
            <person name="Nakayama K."/>
            <person name="Satake H."/>
        </authorList>
    </citation>
    <scope>NUCLEOTIDE SEQUENCE</scope>
</reference>
<dbReference type="SUPFAM" id="SSF57756">
    <property type="entry name" value="Retrovirus zinc finger-like domains"/>
    <property type="match status" value="1"/>
</dbReference>
<protein>
    <recommendedName>
        <fullName evidence="3">CCHC-type domain-containing protein</fullName>
    </recommendedName>
</protein>
<dbReference type="Proteomes" id="UP001151760">
    <property type="component" value="Unassembled WGS sequence"/>
</dbReference>
<evidence type="ECO:0000256" key="1">
    <source>
        <dbReference type="PROSITE-ProRule" id="PRU00047"/>
    </source>
</evidence>
<proteinExistence type="predicted"/>
<gene>
    <name evidence="4" type="ORF">Tco_0680712</name>
</gene>
<dbReference type="Gene3D" id="4.10.60.10">
    <property type="entry name" value="Zinc finger, CCHC-type"/>
    <property type="match status" value="1"/>
</dbReference>
<keyword evidence="1" id="KW-0479">Metal-binding</keyword>
<sequence length="289" mass="32948">MPPKRTAITVPTTPMTDAANRAAPIAQGVADALLERDADRSRNGDDSHDSGNGMRRQVFVARECTYIDFLKCQPLNIKGTEGVVVLTQWLEKIEYVFHISNCTVACQIKFATCTLLRNALTWWNSYAEIKSWKWKCGIKLKWYRLDCPQSYNQRFQELALMCGRMFPEESDEDAIKFATKLMDQKIHTLAERQAENKRKFDDNNQTQQQPPKMQSVAIAYTVRNPVNNQRTLTCYECGNQGHYRSECSELKDQNHGNQAEGTEARGMVYSLGGGETNQDLNNMEDDINV</sequence>
<feature type="domain" description="CCHC-type" evidence="3">
    <location>
        <begin position="234"/>
        <end position="249"/>
    </location>
</feature>
<organism evidence="4 5">
    <name type="scientific">Tanacetum coccineum</name>
    <dbReference type="NCBI Taxonomy" id="301880"/>
    <lineage>
        <taxon>Eukaryota</taxon>
        <taxon>Viridiplantae</taxon>
        <taxon>Streptophyta</taxon>
        <taxon>Embryophyta</taxon>
        <taxon>Tracheophyta</taxon>
        <taxon>Spermatophyta</taxon>
        <taxon>Magnoliopsida</taxon>
        <taxon>eudicotyledons</taxon>
        <taxon>Gunneridae</taxon>
        <taxon>Pentapetalae</taxon>
        <taxon>asterids</taxon>
        <taxon>campanulids</taxon>
        <taxon>Asterales</taxon>
        <taxon>Asteraceae</taxon>
        <taxon>Asteroideae</taxon>
        <taxon>Anthemideae</taxon>
        <taxon>Anthemidinae</taxon>
        <taxon>Tanacetum</taxon>
    </lineage>
</organism>
<dbReference type="EMBL" id="BQNB010009629">
    <property type="protein sequence ID" value="GJS66148.1"/>
    <property type="molecule type" value="Genomic_DNA"/>
</dbReference>
<feature type="compositionally biased region" description="Basic and acidic residues" evidence="2">
    <location>
        <begin position="193"/>
        <end position="202"/>
    </location>
</feature>
<feature type="compositionally biased region" description="Polar residues" evidence="2">
    <location>
        <begin position="203"/>
        <end position="212"/>
    </location>
</feature>
<dbReference type="PROSITE" id="PS50158">
    <property type="entry name" value="ZF_CCHC"/>
    <property type="match status" value="1"/>
</dbReference>
<comment type="caution">
    <text evidence="4">The sequence shown here is derived from an EMBL/GenBank/DDBJ whole genome shotgun (WGS) entry which is preliminary data.</text>
</comment>
<accession>A0ABQ4XLC3</accession>
<evidence type="ECO:0000313" key="4">
    <source>
        <dbReference type="EMBL" id="GJS66148.1"/>
    </source>
</evidence>
<reference evidence="4" key="2">
    <citation type="submission" date="2022-01" db="EMBL/GenBank/DDBJ databases">
        <authorList>
            <person name="Yamashiro T."/>
            <person name="Shiraishi A."/>
            <person name="Satake H."/>
            <person name="Nakayama K."/>
        </authorList>
    </citation>
    <scope>NUCLEOTIDE SEQUENCE</scope>
</reference>
<name>A0ABQ4XLC3_9ASTR</name>
<evidence type="ECO:0000259" key="3">
    <source>
        <dbReference type="PROSITE" id="PS50158"/>
    </source>
</evidence>
<keyword evidence="5" id="KW-1185">Reference proteome</keyword>
<feature type="region of interest" description="Disordered" evidence="2">
    <location>
        <begin position="193"/>
        <end position="213"/>
    </location>
</feature>
<keyword evidence="1" id="KW-0863">Zinc-finger</keyword>
<dbReference type="InterPro" id="IPR036875">
    <property type="entry name" value="Znf_CCHC_sf"/>
</dbReference>
<keyword evidence="1" id="KW-0862">Zinc</keyword>
<dbReference type="InterPro" id="IPR001878">
    <property type="entry name" value="Znf_CCHC"/>
</dbReference>
<evidence type="ECO:0000313" key="5">
    <source>
        <dbReference type="Proteomes" id="UP001151760"/>
    </source>
</evidence>
<evidence type="ECO:0000256" key="2">
    <source>
        <dbReference type="SAM" id="MobiDB-lite"/>
    </source>
</evidence>